<reference evidence="5" key="1">
    <citation type="submission" date="2021-06" db="EMBL/GenBank/DDBJ databases">
        <authorList>
            <person name="Kallberg Y."/>
            <person name="Tangrot J."/>
            <person name="Rosling A."/>
        </authorList>
    </citation>
    <scope>NUCLEOTIDE SEQUENCE</scope>
    <source>
        <strain evidence="5">CL551</strain>
    </source>
</reference>
<dbReference type="InterPro" id="IPR036869">
    <property type="entry name" value="J_dom_sf"/>
</dbReference>
<dbReference type="Proteomes" id="UP000789342">
    <property type="component" value="Unassembled WGS sequence"/>
</dbReference>
<dbReference type="CDD" id="cd06257">
    <property type="entry name" value="DnaJ"/>
    <property type="match status" value="1"/>
</dbReference>
<dbReference type="Pfam" id="PF22774">
    <property type="entry name" value="DNAJC11_beta-barrel"/>
    <property type="match status" value="1"/>
</dbReference>
<keyword evidence="1" id="KW-0143">Chaperone</keyword>
<name>A0A9N9GD00_9GLOM</name>
<dbReference type="SMART" id="SM00271">
    <property type="entry name" value="DnaJ"/>
    <property type="match status" value="1"/>
</dbReference>
<evidence type="ECO:0000256" key="1">
    <source>
        <dbReference type="ARBA" id="ARBA00023186"/>
    </source>
</evidence>
<sequence>MDPFESSNGTSFTDNTDNLNNEELSNPPPSVDFYGVLNVSKEATDEEIKDSYKRLCRIFHPDKHIDPESRKAAQSKFQVIQKAYEGKTIYDMFGEEGLSTSWEIGARYKTSQELREEFERQTRAKREQEVESMVKSKGDLQLSIDATQMFDPYDRGPRSWYENIEITQLFLKHSFENQLQPQTQASFVGQTVLRNGVGGGNIMWSLRHAFSPNFWAEVGSSIIQPRVMNVKTNYSFGSDGFFSVVAQSHTIKSPPSLSFTGGRRLGANTSGYLTYRTGAWSLGPWGQKDFFSRRDKSAVAIGLSSSKENSGYACEIQTGLGESHVSANYNYKLLGDYHLKAATTLSTSSGLTAVLFGERKITENTRLALAMEFGIPNGVLFRCRISRLGQRITIPIQISSEYNHKFLLWGALLPVVTMFAVERAVLMPRRKKKAAERLATLRERNAEHIANRKREAEEAIRLLQPTVGRKLEAEKTKENGLVILEAWYGNLSRAEEPSSSPSIEGIFDVRIPVQALVHDSQLTIPGGYSKSNIIGFYDPCLGEPKQLKIRYQFQRKIHEVVVNDTHPVACPLRWINKMFLLRECTLWDKCYLATRQPIYIHGNKKDGIQCIRKASIITLGSNANRAILMVTDLVDADEGVGDVEWTPVFVDEPPPVDEPDAVDEPDVVVNELDALGELDTLAVDAPCLCYEK</sequence>
<dbReference type="SUPFAM" id="SSF46565">
    <property type="entry name" value="Chaperone J-domain"/>
    <property type="match status" value="1"/>
</dbReference>
<protein>
    <submittedName>
        <fullName evidence="5">2002_t:CDS:1</fullName>
    </submittedName>
</protein>
<proteinExistence type="predicted"/>
<dbReference type="InterPro" id="IPR052243">
    <property type="entry name" value="Mito_inner_membrane_organizer"/>
</dbReference>
<organism evidence="5 6">
    <name type="scientific">Acaulospora morrowiae</name>
    <dbReference type="NCBI Taxonomy" id="94023"/>
    <lineage>
        <taxon>Eukaryota</taxon>
        <taxon>Fungi</taxon>
        <taxon>Fungi incertae sedis</taxon>
        <taxon>Mucoromycota</taxon>
        <taxon>Glomeromycotina</taxon>
        <taxon>Glomeromycetes</taxon>
        <taxon>Diversisporales</taxon>
        <taxon>Acaulosporaceae</taxon>
        <taxon>Acaulospora</taxon>
    </lineage>
</organism>
<feature type="region of interest" description="Disordered" evidence="3">
    <location>
        <begin position="1"/>
        <end position="31"/>
    </location>
</feature>
<keyword evidence="6" id="KW-1185">Reference proteome</keyword>
<dbReference type="Gene3D" id="1.10.287.110">
    <property type="entry name" value="DnaJ domain"/>
    <property type="match status" value="1"/>
</dbReference>
<dbReference type="Pfam" id="PF00226">
    <property type="entry name" value="DnaJ"/>
    <property type="match status" value="1"/>
</dbReference>
<dbReference type="PANTHER" id="PTHR44157:SF1">
    <property type="entry name" value="DNAJ HOMOLOG SUBFAMILY C MEMBER 11"/>
    <property type="match status" value="1"/>
</dbReference>
<dbReference type="AlphaFoldDB" id="A0A9N9GD00"/>
<keyword evidence="2" id="KW-0175">Coiled coil</keyword>
<dbReference type="PROSITE" id="PS50076">
    <property type="entry name" value="DNAJ_2"/>
    <property type="match status" value="1"/>
</dbReference>
<evidence type="ECO:0000256" key="2">
    <source>
        <dbReference type="SAM" id="Coils"/>
    </source>
</evidence>
<accession>A0A9N9GD00</accession>
<dbReference type="InterPro" id="IPR024586">
    <property type="entry name" value="DnaJ-like_C11_C"/>
</dbReference>
<feature type="coiled-coil region" evidence="2">
    <location>
        <begin position="431"/>
        <end position="458"/>
    </location>
</feature>
<dbReference type="InterPro" id="IPR001623">
    <property type="entry name" value="DnaJ_domain"/>
</dbReference>
<comment type="caution">
    <text evidence="5">The sequence shown here is derived from an EMBL/GenBank/DDBJ whole genome shotgun (WGS) entry which is preliminary data.</text>
</comment>
<feature type="compositionally biased region" description="Polar residues" evidence="3">
    <location>
        <begin position="1"/>
        <end position="17"/>
    </location>
</feature>
<dbReference type="PRINTS" id="PR00625">
    <property type="entry name" value="JDOMAIN"/>
</dbReference>
<feature type="domain" description="J" evidence="4">
    <location>
        <begin position="32"/>
        <end position="94"/>
    </location>
</feature>
<evidence type="ECO:0000313" key="6">
    <source>
        <dbReference type="Proteomes" id="UP000789342"/>
    </source>
</evidence>
<dbReference type="InterPro" id="IPR055225">
    <property type="entry name" value="DNAJC11-like_beta-barrel"/>
</dbReference>
<dbReference type="EMBL" id="CAJVPV010005618">
    <property type="protein sequence ID" value="CAG8593717.1"/>
    <property type="molecule type" value="Genomic_DNA"/>
</dbReference>
<evidence type="ECO:0000256" key="3">
    <source>
        <dbReference type="SAM" id="MobiDB-lite"/>
    </source>
</evidence>
<evidence type="ECO:0000259" key="4">
    <source>
        <dbReference type="PROSITE" id="PS50076"/>
    </source>
</evidence>
<dbReference type="GO" id="GO:0005739">
    <property type="term" value="C:mitochondrion"/>
    <property type="evidence" value="ECO:0007669"/>
    <property type="project" value="GOC"/>
</dbReference>
<dbReference type="OrthoDB" id="10250354at2759"/>
<dbReference type="GO" id="GO:0042407">
    <property type="term" value="P:cristae formation"/>
    <property type="evidence" value="ECO:0007669"/>
    <property type="project" value="TreeGrafter"/>
</dbReference>
<dbReference type="Pfam" id="PF11875">
    <property type="entry name" value="DnaJ-like_C11_C"/>
    <property type="match status" value="1"/>
</dbReference>
<dbReference type="PANTHER" id="PTHR44157">
    <property type="entry name" value="DNAJ HOMOLOG SUBFAMILY C MEMBER 11"/>
    <property type="match status" value="1"/>
</dbReference>
<evidence type="ECO:0000313" key="5">
    <source>
        <dbReference type="EMBL" id="CAG8593717.1"/>
    </source>
</evidence>
<gene>
    <name evidence="5" type="ORF">AMORRO_LOCUS7463</name>
</gene>